<keyword evidence="9 10" id="KW-0472">Membrane</keyword>
<dbReference type="Gene3D" id="2.70.150.10">
    <property type="entry name" value="Calcium-transporting ATPase, cytoplasmic transduction domain A"/>
    <property type="match status" value="1"/>
</dbReference>
<dbReference type="SUPFAM" id="SSF56784">
    <property type="entry name" value="HAD-like"/>
    <property type="match status" value="1"/>
</dbReference>
<keyword evidence="4 10" id="KW-0479">Metal-binding</keyword>
<dbReference type="GO" id="GO:0016020">
    <property type="term" value="C:membrane"/>
    <property type="evidence" value="ECO:0007669"/>
    <property type="project" value="UniProtKB-SubCell"/>
</dbReference>
<dbReference type="PANTHER" id="PTHR48085:SF5">
    <property type="entry name" value="CADMIUM_ZINC-TRANSPORTING ATPASE HMA4-RELATED"/>
    <property type="match status" value="1"/>
</dbReference>
<evidence type="ECO:0000313" key="13">
    <source>
        <dbReference type="EMBL" id="GMH68998.1"/>
    </source>
</evidence>
<dbReference type="GO" id="GO:0046872">
    <property type="term" value="F:metal ion binding"/>
    <property type="evidence" value="ECO:0007669"/>
    <property type="project" value="UniProtKB-KW"/>
</dbReference>
<keyword evidence="5 10" id="KW-0547">Nucleotide-binding</keyword>
<evidence type="ECO:0000259" key="12">
    <source>
        <dbReference type="PROSITE" id="PS50846"/>
    </source>
</evidence>
<dbReference type="Pfam" id="PF00702">
    <property type="entry name" value="Hydrolase"/>
    <property type="match status" value="1"/>
</dbReference>
<dbReference type="InterPro" id="IPR018303">
    <property type="entry name" value="ATPase_P-typ_P_site"/>
</dbReference>
<dbReference type="InterPro" id="IPR059000">
    <property type="entry name" value="ATPase_P-type_domA"/>
</dbReference>
<dbReference type="NCBIfam" id="TIGR01494">
    <property type="entry name" value="ATPase_P-type"/>
    <property type="match status" value="1"/>
</dbReference>
<evidence type="ECO:0000256" key="4">
    <source>
        <dbReference type="ARBA" id="ARBA00022723"/>
    </source>
</evidence>
<keyword evidence="8 10" id="KW-1133">Transmembrane helix</keyword>
<dbReference type="SUPFAM" id="SSF81653">
    <property type="entry name" value="Calcium ATPase, transduction domain A"/>
    <property type="match status" value="1"/>
</dbReference>
<dbReference type="InterPro" id="IPR036412">
    <property type="entry name" value="HAD-like_sf"/>
</dbReference>
<sequence length="1176" mass="126953">MESLILSAHGISNVEEKIDNLRGIFSIESLGNDEYSVEYVKDKVSAEEIRRSVMPEEPHKGCSHDQGHDSHDHSHVKSDLKKSYLTETTFNITGVCCGSEVPLVKDALSFPSVIYSSILVNIKAKTVTVQHDTKKVTKEELRDALIEEDFGASIKSSDTVEVKEGGSIILQNDLHIYDLTGSHRVYTTFPPNQNLENVCFSSHSLPADLLTTCFNEKFEHGEAEETCVCGEEEAHLHAHFKGNDCEGGEMGLTQVKLILKTVQNKPMFEICDTMPKSCTAKAKISAVRTSIKVQHGDHEDYLAIVPPIKKVCEGLRGVSKVTVNVTSKLVYVYHDYEGLPVGEVVEALNYAGFGATLKKDARPKILPKVSPTKTSGKSSFSIANMCCASEVPPILSILEPMNGVNNVNVNVTARIVYVDHDFTVVTAEKMMEELNKDGFGAAVKKDAGKARAPIAANHSSSSQLQPIQPPIIEEPKSGFEAFGLPKANVIICGVLWIVSMFAPVFPKPYDQLEQLASLAFFVGIYPIAAKTWDSVKRFSIDANLLMFIAAVGAMGLQQFSEAAGLTFLFSLGEWLESQATGKAKRALESIVSLMPDTANTQTVGEGGKVEFVEVPAEYVGVGDIVLVKTGDKIPVDGDVVKGESVVDESSLTGESRPVKKKVGGGVFSGTINIGMAPLTVVCTATVENSTVSKLIELVEEAQANRSPTEKLVDEFAKRYTPVVVVTSFLMCTVPFFMAGKEVGMEWLYRGIVLIVIACPCALIISTPVAYVAGLAATAQKGIIIKGGVHLEALSRVKIVASDKTGTLTHGEFSVLNVEMIGNWKKPKQVYKYLAIMEKESSHPMAAALVGKAKEEGVELTEKDEAMEHEILKGEGVMGVVDGVKMYVGNERLMCRLDFLKSLPPNLHRKTKNWSTSGGTIGFLAASNKGIICAFNVSDKIRQESSLSIKKLKEMNVDVFMLTGDSEGAAKAVGRKVGLSEDRIMAGLLPVDKLNLIKQFKRNLSGAEYDVENGVEEPSDKTDGLVFMSSKNVLMIGDGVNDAPALACSDVGVAMAEGGAAIAMETADVAIMDSDISKLVYSIQMGRSVVRVIKQNLIFSLVLKVVVIGLVMGGYGNLWLAIISDVGAMLCVTLNGMRLLPRKEGVEVKSKGKRKDRGTGEGEEAPLLGRGGVETYL</sequence>
<feature type="region of interest" description="Disordered" evidence="11">
    <location>
        <begin position="1147"/>
        <end position="1176"/>
    </location>
</feature>
<comment type="caution">
    <text evidence="10">Lacks conserved residue(s) required for the propagation of feature annotation.</text>
</comment>
<keyword evidence="6 10" id="KW-0067">ATP-binding</keyword>
<feature type="transmembrane region" description="Helical" evidence="10">
    <location>
        <begin position="719"/>
        <end position="739"/>
    </location>
</feature>
<dbReference type="Pfam" id="PF00403">
    <property type="entry name" value="HMA"/>
    <property type="match status" value="1"/>
</dbReference>
<keyword evidence="14" id="KW-1185">Reference proteome</keyword>
<dbReference type="SUPFAM" id="SSF55008">
    <property type="entry name" value="HMA, heavy metal-associated domain"/>
    <property type="match status" value="3"/>
</dbReference>
<comment type="caution">
    <text evidence="13">The sequence shown here is derived from an EMBL/GenBank/DDBJ whole genome shotgun (WGS) entry which is preliminary data.</text>
</comment>
<feature type="region of interest" description="Disordered" evidence="11">
    <location>
        <begin position="52"/>
        <end position="76"/>
    </location>
</feature>
<comment type="subcellular location">
    <subcellularLocation>
        <location evidence="1">Membrane</location>
        <topology evidence="1">Multi-pass membrane protein</topology>
    </subcellularLocation>
</comment>
<dbReference type="GO" id="GO:0019829">
    <property type="term" value="F:ATPase-coupled monoatomic cation transmembrane transporter activity"/>
    <property type="evidence" value="ECO:0007669"/>
    <property type="project" value="InterPro"/>
</dbReference>
<name>A0A9W7EAK3_9STRA</name>
<dbReference type="AlphaFoldDB" id="A0A9W7EAK3"/>
<dbReference type="CDD" id="cd02079">
    <property type="entry name" value="P-type_ATPase_HM"/>
    <property type="match status" value="1"/>
</dbReference>
<gene>
    <name evidence="13" type="ORF">TrLO_g1265</name>
</gene>
<dbReference type="InterPro" id="IPR023214">
    <property type="entry name" value="HAD_sf"/>
</dbReference>
<dbReference type="InterPro" id="IPR036163">
    <property type="entry name" value="HMA_dom_sf"/>
</dbReference>
<dbReference type="SUPFAM" id="SSF81665">
    <property type="entry name" value="Calcium ATPase, transmembrane domain M"/>
    <property type="match status" value="1"/>
</dbReference>
<dbReference type="InterPro" id="IPR006121">
    <property type="entry name" value="HMA_dom"/>
</dbReference>
<reference evidence="14" key="1">
    <citation type="journal article" date="2023" name="Commun. Biol.">
        <title>Genome analysis of Parmales, the sister group of diatoms, reveals the evolutionary specialization of diatoms from phago-mixotrophs to photoautotrophs.</title>
        <authorList>
            <person name="Ban H."/>
            <person name="Sato S."/>
            <person name="Yoshikawa S."/>
            <person name="Yamada K."/>
            <person name="Nakamura Y."/>
            <person name="Ichinomiya M."/>
            <person name="Sato N."/>
            <person name="Blanc-Mathieu R."/>
            <person name="Endo H."/>
            <person name="Kuwata A."/>
            <person name="Ogata H."/>
        </authorList>
    </citation>
    <scope>NUCLEOTIDE SEQUENCE [LARGE SCALE GENOMIC DNA]</scope>
    <source>
        <strain evidence="14">NIES 3700</strain>
    </source>
</reference>
<organism evidence="13 14">
    <name type="scientific">Triparma laevis f. longispina</name>
    <dbReference type="NCBI Taxonomy" id="1714387"/>
    <lineage>
        <taxon>Eukaryota</taxon>
        <taxon>Sar</taxon>
        <taxon>Stramenopiles</taxon>
        <taxon>Ochrophyta</taxon>
        <taxon>Bolidophyceae</taxon>
        <taxon>Parmales</taxon>
        <taxon>Triparmaceae</taxon>
        <taxon>Triparma</taxon>
    </lineage>
</organism>
<dbReference type="GO" id="GO:0005524">
    <property type="term" value="F:ATP binding"/>
    <property type="evidence" value="ECO:0007669"/>
    <property type="project" value="UniProtKB-UniRule"/>
</dbReference>
<evidence type="ECO:0000256" key="6">
    <source>
        <dbReference type="ARBA" id="ARBA00022840"/>
    </source>
</evidence>
<dbReference type="OrthoDB" id="432719at2759"/>
<dbReference type="InterPro" id="IPR001757">
    <property type="entry name" value="P_typ_ATPase"/>
</dbReference>
<dbReference type="NCBIfam" id="TIGR01525">
    <property type="entry name" value="ATPase-IB_hvy"/>
    <property type="match status" value="1"/>
</dbReference>
<feature type="domain" description="HMA" evidence="12">
    <location>
        <begin position="86"/>
        <end position="153"/>
    </location>
</feature>
<dbReference type="PRINTS" id="PR00119">
    <property type="entry name" value="CATATPASE"/>
</dbReference>
<accession>A0A9W7EAK3</accession>
<dbReference type="SFLD" id="SFLDS00003">
    <property type="entry name" value="Haloacid_Dehalogenase"/>
    <property type="match status" value="1"/>
</dbReference>
<dbReference type="GO" id="GO:0016887">
    <property type="term" value="F:ATP hydrolysis activity"/>
    <property type="evidence" value="ECO:0007669"/>
    <property type="project" value="InterPro"/>
</dbReference>
<dbReference type="PANTHER" id="PTHR48085">
    <property type="entry name" value="CADMIUM/ZINC-TRANSPORTING ATPASE HMA2-RELATED"/>
    <property type="match status" value="1"/>
</dbReference>
<dbReference type="CDD" id="cd00371">
    <property type="entry name" value="HMA"/>
    <property type="match status" value="1"/>
</dbReference>
<dbReference type="InterPro" id="IPR008250">
    <property type="entry name" value="ATPase_P-typ_transduc_dom_A_sf"/>
</dbReference>
<evidence type="ECO:0000313" key="14">
    <source>
        <dbReference type="Proteomes" id="UP001165122"/>
    </source>
</evidence>
<dbReference type="Proteomes" id="UP001165122">
    <property type="component" value="Unassembled WGS sequence"/>
</dbReference>
<dbReference type="InterPro" id="IPR051014">
    <property type="entry name" value="Cation_Transport_ATPase_IB"/>
</dbReference>
<proteinExistence type="inferred from homology"/>
<evidence type="ECO:0000256" key="2">
    <source>
        <dbReference type="ARBA" id="ARBA00006024"/>
    </source>
</evidence>
<dbReference type="Gene3D" id="3.40.1110.10">
    <property type="entry name" value="Calcium-transporting ATPase, cytoplasmic domain N"/>
    <property type="match status" value="1"/>
</dbReference>
<comment type="similarity">
    <text evidence="2 10">Belongs to the cation transport ATPase (P-type) (TC 3.A.3) family. Type IB subfamily.</text>
</comment>
<evidence type="ECO:0000256" key="7">
    <source>
        <dbReference type="ARBA" id="ARBA00022967"/>
    </source>
</evidence>
<dbReference type="InterPro" id="IPR027256">
    <property type="entry name" value="P-typ_ATPase_IB"/>
</dbReference>
<evidence type="ECO:0000256" key="3">
    <source>
        <dbReference type="ARBA" id="ARBA00022692"/>
    </source>
</evidence>
<evidence type="ECO:0000256" key="8">
    <source>
        <dbReference type="ARBA" id="ARBA00022989"/>
    </source>
</evidence>
<evidence type="ECO:0000256" key="11">
    <source>
        <dbReference type="SAM" id="MobiDB-lite"/>
    </source>
</evidence>
<protein>
    <recommendedName>
        <fullName evidence="12">HMA domain-containing protein</fullName>
    </recommendedName>
</protein>
<dbReference type="InterPro" id="IPR023299">
    <property type="entry name" value="ATPase_P-typ_cyto_dom_N"/>
</dbReference>
<dbReference type="PROSITE" id="PS50846">
    <property type="entry name" value="HMA_2"/>
    <property type="match status" value="2"/>
</dbReference>
<dbReference type="InterPro" id="IPR044492">
    <property type="entry name" value="P_typ_ATPase_HD_dom"/>
</dbReference>
<evidence type="ECO:0000256" key="9">
    <source>
        <dbReference type="ARBA" id="ARBA00023136"/>
    </source>
</evidence>
<dbReference type="Gene3D" id="3.30.70.100">
    <property type="match status" value="2"/>
</dbReference>
<keyword evidence="7" id="KW-1278">Translocase</keyword>
<evidence type="ECO:0000256" key="5">
    <source>
        <dbReference type="ARBA" id="ARBA00022741"/>
    </source>
</evidence>
<keyword evidence="3 10" id="KW-0812">Transmembrane</keyword>
<feature type="transmembrane region" description="Helical" evidence="10">
    <location>
        <begin position="751"/>
        <end position="776"/>
    </location>
</feature>
<dbReference type="SFLD" id="SFLDF00027">
    <property type="entry name" value="p-type_atpase"/>
    <property type="match status" value="1"/>
</dbReference>
<feature type="transmembrane region" description="Helical" evidence="10">
    <location>
        <begin position="1096"/>
        <end position="1114"/>
    </location>
</feature>
<dbReference type="SFLD" id="SFLDG00002">
    <property type="entry name" value="C1.7:_P-type_atpase_like"/>
    <property type="match status" value="1"/>
</dbReference>
<feature type="domain" description="HMA" evidence="12">
    <location>
        <begin position="376"/>
        <end position="442"/>
    </location>
</feature>
<dbReference type="Gene3D" id="3.40.50.1000">
    <property type="entry name" value="HAD superfamily/HAD-like"/>
    <property type="match status" value="1"/>
</dbReference>
<evidence type="ECO:0000256" key="1">
    <source>
        <dbReference type="ARBA" id="ARBA00004141"/>
    </source>
</evidence>
<dbReference type="PROSITE" id="PS00154">
    <property type="entry name" value="ATPASE_E1_E2"/>
    <property type="match status" value="1"/>
</dbReference>
<dbReference type="EMBL" id="BRXW01000600">
    <property type="protein sequence ID" value="GMH68998.1"/>
    <property type="molecule type" value="Genomic_DNA"/>
</dbReference>
<dbReference type="InterPro" id="IPR023298">
    <property type="entry name" value="ATPase_P-typ_TM_dom_sf"/>
</dbReference>
<evidence type="ECO:0000256" key="10">
    <source>
        <dbReference type="RuleBase" id="RU362081"/>
    </source>
</evidence>
<dbReference type="FunFam" id="2.70.150.10:FF:000002">
    <property type="entry name" value="Copper-transporting ATPase 1, putative"/>
    <property type="match status" value="1"/>
</dbReference>
<dbReference type="Pfam" id="PF00122">
    <property type="entry name" value="E1-E2_ATPase"/>
    <property type="match status" value="1"/>
</dbReference>